<comment type="caution">
    <text evidence="6">The sequence shown here is derived from an EMBL/GenBank/DDBJ whole genome shotgun (WGS) entry which is preliminary data.</text>
</comment>
<evidence type="ECO:0000256" key="2">
    <source>
        <dbReference type="ARBA" id="ARBA00022448"/>
    </source>
</evidence>
<keyword evidence="4" id="KW-0067">ATP-binding</keyword>
<gene>
    <name evidence="6" type="ORF">dsmv_3758</name>
</gene>
<evidence type="ECO:0000313" key="6">
    <source>
        <dbReference type="EMBL" id="EPR44832.1"/>
    </source>
</evidence>
<reference evidence="6 7" key="1">
    <citation type="journal article" date="2013" name="Genome Announc.">
        <title>Draft genome sequences for three mercury-methylating, sulfate-reducing bacteria.</title>
        <authorList>
            <person name="Brown S.D."/>
            <person name="Hurt R.A.Jr."/>
            <person name="Gilmour C.C."/>
            <person name="Elias D.A."/>
        </authorList>
    </citation>
    <scope>NUCLEOTIDE SEQUENCE [LARGE SCALE GENOMIC DNA]</scope>
    <source>
        <strain evidence="6 7">DSM 2059</strain>
    </source>
</reference>
<protein>
    <submittedName>
        <fullName evidence="6">ABC transporter related protein</fullName>
    </submittedName>
</protein>
<dbReference type="PANTHER" id="PTHR42734:SF17">
    <property type="entry name" value="METAL TRANSPORT SYSTEM ATP-BINDING PROTEIN TM_0124-RELATED"/>
    <property type="match status" value="1"/>
</dbReference>
<dbReference type="GO" id="GO:0005524">
    <property type="term" value="F:ATP binding"/>
    <property type="evidence" value="ECO:0007669"/>
    <property type="project" value="UniProtKB-KW"/>
</dbReference>
<evidence type="ECO:0000313" key="7">
    <source>
        <dbReference type="Proteomes" id="UP000014977"/>
    </source>
</evidence>
<keyword evidence="3" id="KW-0547">Nucleotide-binding</keyword>
<evidence type="ECO:0000256" key="4">
    <source>
        <dbReference type="ARBA" id="ARBA00022840"/>
    </source>
</evidence>
<feature type="domain" description="ABC transporter" evidence="5">
    <location>
        <begin position="7"/>
        <end position="238"/>
    </location>
</feature>
<evidence type="ECO:0000256" key="3">
    <source>
        <dbReference type="ARBA" id="ARBA00022741"/>
    </source>
</evidence>
<evidence type="ECO:0000256" key="1">
    <source>
        <dbReference type="ARBA" id="ARBA00005417"/>
    </source>
</evidence>
<dbReference type="GO" id="GO:0016887">
    <property type="term" value="F:ATP hydrolysis activity"/>
    <property type="evidence" value="ECO:0007669"/>
    <property type="project" value="InterPro"/>
</dbReference>
<dbReference type="PROSITE" id="PS00211">
    <property type="entry name" value="ABC_TRANSPORTER_1"/>
    <property type="match status" value="1"/>
</dbReference>
<dbReference type="InterPro" id="IPR003439">
    <property type="entry name" value="ABC_transporter-like_ATP-bd"/>
</dbReference>
<dbReference type="InterPro" id="IPR027417">
    <property type="entry name" value="P-loop_NTPase"/>
</dbReference>
<dbReference type="Proteomes" id="UP000014977">
    <property type="component" value="Unassembled WGS sequence"/>
</dbReference>
<dbReference type="OrthoDB" id="9809450at2"/>
<dbReference type="Gene3D" id="3.40.50.300">
    <property type="entry name" value="P-loop containing nucleotide triphosphate hydrolases"/>
    <property type="match status" value="1"/>
</dbReference>
<dbReference type="InterPro" id="IPR050153">
    <property type="entry name" value="Metal_Ion_Import_ABC"/>
</dbReference>
<dbReference type="SUPFAM" id="SSF52540">
    <property type="entry name" value="P-loop containing nucleoside triphosphate hydrolases"/>
    <property type="match status" value="1"/>
</dbReference>
<dbReference type="PANTHER" id="PTHR42734">
    <property type="entry name" value="METAL TRANSPORT SYSTEM ATP-BINDING PROTEIN TM_0124-RELATED"/>
    <property type="match status" value="1"/>
</dbReference>
<dbReference type="FunFam" id="3.40.50.300:FF:000134">
    <property type="entry name" value="Iron-enterobactin ABC transporter ATP-binding protein"/>
    <property type="match status" value="1"/>
</dbReference>
<dbReference type="InterPro" id="IPR017871">
    <property type="entry name" value="ABC_transporter-like_CS"/>
</dbReference>
<organism evidence="6 7">
    <name type="scientific">Desulfococcus multivorans DSM 2059</name>
    <dbReference type="NCBI Taxonomy" id="1121405"/>
    <lineage>
        <taxon>Bacteria</taxon>
        <taxon>Pseudomonadati</taxon>
        <taxon>Thermodesulfobacteriota</taxon>
        <taxon>Desulfobacteria</taxon>
        <taxon>Desulfobacterales</taxon>
        <taxon>Desulfococcaceae</taxon>
        <taxon>Desulfococcus</taxon>
    </lineage>
</organism>
<dbReference type="SMART" id="SM00382">
    <property type="entry name" value="AAA"/>
    <property type="match status" value="1"/>
</dbReference>
<dbReference type="AlphaFoldDB" id="S7U680"/>
<dbReference type="EMBL" id="ATHJ01000015">
    <property type="protein sequence ID" value="EPR44832.1"/>
    <property type="molecule type" value="Genomic_DNA"/>
</dbReference>
<keyword evidence="7" id="KW-1185">Reference proteome</keyword>
<dbReference type="CDD" id="cd03235">
    <property type="entry name" value="ABC_Metallic_Cations"/>
    <property type="match status" value="1"/>
</dbReference>
<dbReference type="PROSITE" id="PS50893">
    <property type="entry name" value="ABC_TRANSPORTER_2"/>
    <property type="match status" value="1"/>
</dbReference>
<evidence type="ECO:0000259" key="5">
    <source>
        <dbReference type="PROSITE" id="PS50893"/>
    </source>
</evidence>
<keyword evidence="2" id="KW-0813">Transport</keyword>
<comment type="similarity">
    <text evidence="1">Belongs to the ABC transporter superfamily.</text>
</comment>
<accession>S7U680</accession>
<proteinExistence type="inferred from homology"/>
<dbReference type="RefSeq" id="WP_020875365.1">
    <property type="nucleotide sequence ID" value="NZ_ATHJ01000015.1"/>
</dbReference>
<sequence length="263" mass="29202">MKASPAVDIRKVSFSYNGQSVLQDVDLTLEAGDFTALIGPNGGGKTTLLKLMIGLLTPNSGDIRILGEPPRRIAHRLGYMPQEIGINRHFPISVLDVVLMGRLDPARRWGGYSSTDRAAAQKALEAVNMWEFRRRRIGELSGGQRQRVFIARALVAEPDILFLDEPTASVDAVHQENLFDLLKVLNETVTIIIVNHDLMVISSYVKSVACVNRRLHYHGGNEITEDMIRMYQCPVELIAHGIPHRVLRTHGSKPCGKRCNSSS</sequence>
<dbReference type="eggNOG" id="COG1121">
    <property type="taxonomic scope" value="Bacteria"/>
</dbReference>
<dbReference type="STRING" id="897.B2D07_10535"/>
<dbReference type="InterPro" id="IPR003593">
    <property type="entry name" value="AAA+_ATPase"/>
</dbReference>
<dbReference type="Pfam" id="PF00005">
    <property type="entry name" value="ABC_tran"/>
    <property type="match status" value="1"/>
</dbReference>
<name>S7U680_DESML</name>
<dbReference type="PATRIC" id="fig|1121405.3.peg.242"/>